<comment type="caution">
    <text evidence="11">The sequence shown here is derived from an EMBL/GenBank/DDBJ whole genome shotgun (WGS) entry which is preliminary data.</text>
</comment>
<evidence type="ECO:0000256" key="3">
    <source>
        <dbReference type="ARBA" id="ARBA00009894"/>
    </source>
</evidence>
<evidence type="ECO:0000256" key="7">
    <source>
        <dbReference type="ARBA" id="ARBA00023235"/>
    </source>
</evidence>
<dbReference type="InterPro" id="IPR046348">
    <property type="entry name" value="SIS_dom_sf"/>
</dbReference>
<keyword evidence="6 9" id="KW-0862">Zinc</keyword>
<comment type="miscellaneous">
    <text evidence="9">The reaction produces a racemic mixture of D-glycero-alpha-D-manno-heptose 7-phosphate and D-glycero-beta-D-manno-heptose 7-phosphate.</text>
</comment>
<evidence type="ECO:0000313" key="12">
    <source>
        <dbReference type="Proteomes" id="UP001197247"/>
    </source>
</evidence>
<dbReference type="InterPro" id="IPR001347">
    <property type="entry name" value="SIS_dom"/>
</dbReference>
<evidence type="ECO:0000256" key="8">
    <source>
        <dbReference type="ARBA" id="ARBA00023277"/>
    </source>
</evidence>
<evidence type="ECO:0000256" key="2">
    <source>
        <dbReference type="ARBA" id="ARBA00004496"/>
    </source>
</evidence>
<comment type="function">
    <text evidence="9">Catalyzes the isomerization of sedoheptulose 7-phosphate in D-glycero-D-manno-heptose 7-phosphate.</text>
</comment>
<sequence length="354" mass="38315">MDIVIAESLRQSARVKTRAVDTAGPQVAEAARRLADCLGGDHRAFIIGNGGSAADAQHFAAEFTGKFQLPRQPLPVLALSTDTSALTCIGNDYGFEAIFSRQVEALARPGDVLIAISTSGNSENVVRAAEVAQENGVFVIGMTGERTGLLDAHADLMIKAPSSSTARIQECQMTMLHIICDLTERILLRAGSPAVTTSGLLPHELLEMREEWRRQGLSVVSTNGCFDVIHAGHLDSLSRAASFGDVLVVLINSDESVRRAKGENRPINPQRARAGLLQALGPVDHVFVFEQDDPAEVLAELRPDVHCKGEEYASGRFPVPEKEVVERFGGRMEFLPRTIDVSTTAILDRLEVIR</sequence>
<feature type="binding site" evidence="9">
    <location>
        <position position="122"/>
    </location>
    <ligand>
        <name>substrate</name>
    </ligand>
</feature>
<keyword evidence="7 9" id="KW-0413">Isomerase</keyword>
<dbReference type="SUPFAM" id="SSF53697">
    <property type="entry name" value="SIS domain"/>
    <property type="match status" value="1"/>
</dbReference>
<dbReference type="Pfam" id="PF13580">
    <property type="entry name" value="SIS_2"/>
    <property type="match status" value="1"/>
</dbReference>
<dbReference type="InterPro" id="IPR050099">
    <property type="entry name" value="SIS_GmhA/DiaA_subfam"/>
</dbReference>
<comment type="similarity">
    <text evidence="3 9">Belongs to the SIS family. GmhA subfamily.</text>
</comment>
<dbReference type="Gene3D" id="3.40.50.620">
    <property type="entry name" value="HUPs"/>
    <property type="match status" value="1"/>
</dbReference>
<comment type="cofactor">
    <cofactor evidence="9">
        <name>Zn(2+)</name>
        <dbReference type="ChEBI" id="CHEBI:29105"/>
    </cofactor>
    <text evidence="9">Binds 1 zinc ion per subunit.</text>
</comment>
<keyword evidence="8 9" id="KW-0119">Carbohydrate metabolism</keyword>
<organism evidence="11 12">
    <name type="scientific">Kineosporia corallincola</name>
    <dbReference type="NCBI Taxonomy" id="2835133"/>
    <lineage>
        <taxon>Bacteria</taxon>
        <taxon>Bacillati</taxon>
        <taxon>Actinomycetota</taxon>
        <taxon>Actinomycetes</taxon>
        <taxon>Kineosporiales</taxon>
        <taxon>Kineosporiaceae</taxon>
        <taxon>Kineosporia</taxon>
    </lineage>
</organism>
<dbReference type="EMBL" id="JAHBAY010000004">
    <property type="protein sequence ID" value="MBT0769461.1"/>
    <property type="molecule type" value="Genomic_DNA"/>
</dbReference>
<evidence type="ECO:0000256" key="9">
    <source>
        <dbReference type="HAMAP-Rule" id="MF_00067"/>
    </source>
</evidence>
<feature type="binding site" evidence="9">
    <location>
        <position position="58"/>
    </location>
    <ligand>
        <name>Zn(2+)</name>
        <dbReference type="ChEBI" id="CHEBI:29105"/>
    </ligand>
</feature>
<dbReference type="Proteomes" id="UP001197247">
    <property type="component" value="Unassembled WGS sequence"/>
</dbReference>
<evidence type="ECO:0000256" key="4">
    <source>
        <dbReference type="ARBA" id="ARBA00022490"/>
    </source>
</evidence>
<accession>A0ABS5TEI9</accession>
<feature type="binding site" evidence="9">
    <location>
        <position position="169"/>
    </location>
    <ligand>
        <name>Zn(2+)</name>
        <dbReference type="ChEBI" id="CHEBI:29105"/>
    </ligand>
</feature>
<comment type="subcellular location">
    <subcellularLocation>
        <location evidence="2 9">Cytoplasm</location>
    </subcellularLocation>
</comment>
<feature type="binding site" evidence="9">
    <location>
        <begin position="117"/>
        <end position="119"/>
    </location>
    <ligand>
        <name>substrate</name>
    </ligand>
</feature>
<feature type="binding site" evidence="9">
    <location>
        <position position="62"/>
    </location>
    <ligand>
        <name>substrate</name>
    </ligand>
</feature>
<evidence type="ECO:0000313" key="11">
    <source>
        <dbReference type="EMBL" id="MBT0769461.1"/>
    </source>
</evidence>
<dbReference type="PROSITE" id="PS51464">
    <property type="entry name" value="SIS"/>
    <property type="match status" value="1"/>
</dbReference>
<evidence type="ECO:0000256" key="5">
    <source>
        <dbReference type="ARBA" id="ARBA00022723"/>
    </source>
</evidence>
<dbReference type="InterPro" id="IPR004821">
    <property type="entry name" value="Cyt_trans-like"/>
</dbReference>
<dbReference type="InterPro" id="IPR004515">
    <property type="entry name" value="Phosphoheptose_Isoase"/>
</dbReference>
<protein>
    <recommendedName>
        <fullName evidence="9">Phosphoheptose isomerase</fullName>
        <ecNumber evidence="9">5.3.1.28</ecNumber>
    </recommendedName>
    <alternativeName>
        <fullName evidence="9">Sedoheptulose 7-phosphate isomerase</fullName>
    </alternativeName>
</protein>
<comment type="catalytic activity">
    <reaction evidence="1 9">
        <text>2 D-sedoheptulose 7-phosphate = D-glycero-alpha-D-manno-heptose 7-phosphate + D-glycero-beta-D-manno-heptose 7-phosphate</text>
        <dbReference type="Rhea" id="RHEA:27489"/>
        <dbReference type="ChEBI" id="CHEBI:57483"/>
        <dbReference type="ChEBI" id="CHEBI:60203"/>
        <dbReference type="ChEBI" id="CHEBI:60204"/>
        <dbReference type="EC" id="5.3.1.28"/>
    </reaction>
</comment>
<name>A0ABS5TEI9_9ACTN</name>
<reference evidence="11 12" key="1">
    <citation type="submission" date="2021-05" db="EMBL/GenBank/DDBJ databases">
        <title>Kineosporia and Streptomyces sp. nov. two new marine actinobacteria isolated from Coral.</title>
        <authorList>
            <person name="Buangrab K."/>
            <person name="Sutthacheep M."/>
            <person name="Yeemin T."/>
            <person name="Harunari E."/>
            <person name="Igarashi Y."/>
            <person name="Kanchanasin P."/>
            <person name="Tanasupawat S."/>
            <person name="Phongsopitanun W."/>
        </authorList>
    </citation>
    <scope>NUCLEOTIDE SEQUENCE [LARGE SCALE GENOMIC DNA]</scope>
    <source>
        <strain evidence="11 12">J2-2</strain>
    </source>
</reference>
<keyword evidence="5 9" id="KW-0479">Metal-binding</keyword>
<comment type="pathway">
    <text evidence="9">Carbohydrate biosynthesis; D-glycero-D-manno-heptose 7-phosphate biosynthesis; D-glycero-alpha-D-manno-heptose 7-phosphate and D-glycero-beta-D-manno-heptose 7-phosphate from sedoheptulose 7-phosphate: step 1/1.</text>
</comment>
<gene>
    <name evidence="9" type="primary">gmhA</name>
    <name evidence="11" type="ORF">KIH74_11055</name>
</gene>
<feature type="domain" description="SIS" evidence="10">
    <location>
        <begin position="34"/>
        <end position="189"/>
    </location>
</feature>
<dbReference type="NCBIfam" id="TIGR00125">
    <property type="entry name" value="cyt_tran_rel"/>
    <property type="match status" value="1"/>
</dbReference>
<feature type="binding site" evidence="9">
    <location>
        <begin position="91"/>
        <end position="92"/>
    </location>
    <ligand>
        <name>substrate</name>
    </ligand>
</feature>
<dbReference type="HAMAP" id="MF_00067">
    <property type="entry name" value="GmhA"/>
    <property type="match status" value="1"/>
</dbReference>
<keyword evidence="12" id="KW-1185">Reference proteome</keyword>
<dbReference type="EC" id="5.3.1.28" evidence="9"/>
<evidence type="ECO:0000256" key="1">
    <source>
        <dbReference type="ARBA" id="ARBA00000348"/>
    </source>
</evidence>
<feature type="binding site" evidence="9">
    <location>
        <position position="169"/>
    </location>
    <ligand>
        <name>substrate</name>
    </ligand>
</feature>
<dbReference type="PANTHER" id="PTHR30390">
    <property type="entry name" value="SEDOHEPTULOSE 7-PHOSPHATE ISOMERASE / DNAA INITIATOR-ASSOCIATING FACTOR FOR REPLICATION INITIATION"/>
    <property type="match status" value="1"/>
</dbReference>
<feature type="binding site" evidence="9">
    <location>
        <begin position="49"/>
        <end position="51"/>
    </location>
    <ligand>
        <name>substrate</name>
    </ligand>
</feature>
<dbReference type="Gene3D" id="3.40.50.10490">
    <property type="entry name" value="Glucose-6-phosphate isomerase like protein, domain 1"/>
    <property type="match status" value="1"/>
</dbReference>
<dbReference type="SUPFAM" id="SSF52374">
    <property type="entry name" value="Nucleotidylyl transferase"/>
    <property type="match status" value="1"/>
</dbReference>
<feature type="binding site" evidence="9">
    <location>
        <position position="62"/>
    </location>
    <ligand>
        <name>Zn(2+)</name>
        <dbReference type="ChEBI" id="CHEBI:29105"/>
    </ligand>
</feature>
<dbReference type="RefSeq" id="WP_214155763.1">
    <property type="nucleotide sequence ID" value="NZ_JAHBAY010000004.1"/>
</dbReference>
<evidence type="ECO:0000256" key="6">
    <source>
        <dbReference type="ARBA" id="ARBA00022833"/>
    </source>
</evidence>
<dbReference type="CDD" id="cd05006">
    <property type="entry name" value="SIS_GmhA"/>
    <property type="match status" value="1"/>
</dbReference>
<feature type="binding site" evidence="9">
    <location>
        <position position="177"/>
    </location>
    <ligand>
        <name>Zn(2+)</name>
        <dbReference type="ChEBI" id="CHEBI:29105"/>
    </ligand>
</feature>
<dbReference type="InterPro" id="IPR035461">
    <property type="entry name" value="GmhA/DiaA"/>
</dbReference>
<dbReference type="Pfam" id="PF01467">
    <property type="entry name" value="CTP_transf_like"/>
    <property type="match status" value="1"/>
</dbReference>
<evidence type="ECO:0000259" key="10">
    <source>
        <dbReference type="PROSITE" id="PS51464"/>
    </source>
</evidence>
<keyword evidence="4 9" id="KW-0963">Cytoplasm</keyword>
<dbReference type="PANTHER" id="PTHR30390:SF6">
    <property type="entry name" value="DNAA INITIATOR-ASSOCIATING PROTEIN DIAA"/>
    <property type="match status" value="1"/>
</dbReference>
<proteinExistence type="inferred from homology"/>
<dbReference type="InterPro" id="IPR014729">
    <property type="entry name" value="Rossmann-like_a/b/a_fold"/>
</dbReference>